<dbReference type="Proteomes" id="UP000000758">
    <property type="component" value="Chromosome"/>
</dbReference>
<proteinExistence type="predicted"/>
<evidence type="ECO:0000313" key="1">
    <source>
        <dbReference type="EMBL" id="ABK77618.1"/>
    </source>
</evidence>
<keyword evidence="2" id="KW-1185">Reference proteome</keyword>
<dbReference type="Gene3D" id="6.10.140.1230">
    <property type="match status" value="1"/>
</dbReference>
<dbReference type="AlphaFoldDB" id="A0RWA1"/>
<dbReference type="HOGENOM" id="CLU_095961_1_0_2"/>
<organism evidence="1 2">
    <name type="scientific">Cenarchaeum symbiosum (strain A)</name>
    <dbReference type="NCBI Taxonomy" id="414004"/>
    <lineage>
        <taxon>Archaea</taxon>
        <taxon>Nitrososphaerota</taxon>
        <taxon>Candidatus Cenarchaeales</taxon>
        <taxon>Candidatus Cenarchaeaceae</taxon>
        <taxon>Candidatus Cenarchaeum</taxon>
    </lineage>
</organism>
<name>A0RWA1_CENSY</name>
<dbReference type="KEGG" id="csy:CENSYa_0986"/>
<reference evidence="1 2" key="1">
    <citation type="journal article" date="2006" name="Proc. Natl. Acad. Sci. U.S.A.">
        <title>Genomic analysis of the uncultivated marine crenarchaeote Cenarchaeum symbiosum.</title>
        <authorList>
            <person name="Hallam S.J."/>
            <person name="Konstantinidis K.T."/>
            <person name="Putnam N."/>
            <person name="Schleper C."/>
            <person name="Watanabe Y."/>
            <person name="Sugahara J."/>
            <person name="Preston C."/>
            <person name="de la Torre J."/>
            <person name="Richardson P.M."/>
            <person name="DeLong E.F."/>
        </authorList>
    </citation>
    <scope>NUCLEOTIDE SEQUENCE [LARGE SCALE GENOMIC DNA]</scope>
    <source>
        <strain evidence="2">A</strain>
    </source>
</reference>
<dbReference type="STRING" id="414004.CENSYa_0986"/>
<accession>A0RWA1</accession>
<protein>
    <submittedName>
        <fullName evidence="1">Conserved protein implicated in secretion</fullName>
    </submittedName>
</protein>
<evidence type="ECO:0000313" key="2">
    <source>
        <dbReference type="Proteomes" id="UP000000758"/>
    </source>
</evidence>
<sequence length="209" mass="22114">MGSWNGGSLSQRFLGRVKPGAPLKNRIEAAQGTLGSQIEKLAAIHEKLHKKHNAVFGRIVEAQRSGNTAHARAYAIELAQIRKMEGMVGGAKLGMEQVQMRLNTVSELGDIVVTLSPCMSVIKGITSSIEGVMPEAGSSMQDLSDILGDVLAGSSMGGHEIAPPVAGGADASAILDEAQSVMEGRAKESLPEAPEELKQDIIDRREVYT</sequence>
<gene>
    <name evidence="1" type="ordered locus">CENSYa_0986</name>
</gene>
<dbReference type="EMBL" id="DP000238">
    <property type="protein sequence ID" value="ABK77618.1"/>
    <property type="molecule type" value="Genomic_DNA"/>
</dbReference>
<dbReference type="EnsemblBacteria" id="ABK77618">
    <property type="protein sequence ID" value="ABK77618"/>
    <property type="gene ID" value="CENSYa_0986"/>
</dbReference>